<protein>
    <recommendedName>
        <fullName evidence="4">Secreted protein</fullName>
    </recommendedName>
</protein>
<evidence type="ECO:0000256" key="1">
    <source>
        <dbReference type="SAM" id="SignalP"/>
    </source>
</evidence>
<accession>A0A7J5YAY0</accession>
<feature type="chain" id="PRO_5029456444" description="Secreted protein" evidence="1">
    <location>
        <begin position="22"/>
        <end position="85"/>
    </location>
</feature>
<proteinExistence type="predicted"/>
<dbReference type="EMBL" id="JAAKFY010000014">
    <property type="protein sequence ID" value="KAF3846626.1"/>
    <property type="molecule type" value="Genomic_DNA"/>
</dbReference>
<gene>
    <name evidence="2" type="ORF">F7725_003704</name>
</gene>
<sequence length="85" mass="9159">MNTADCLSYNHMLLLLTTALCARHQGVHVALGLLQAVEDLFEQRLVLGGVLAEAFVHLLHLPADPLQGLRGRGGLRRRGHGGDSP</sequence>
<name>A0A7J5YAY0_DISMA</name>
<dbReference type="AlphaFoldDB" id="A0A7J5YAY0"/>
<organism evidence="2 3">
    <name type="scientific">Dissostichus mawsoni</name>
    <name type="common">Antarctic cod</name>
    <dbReference type="NCBI Taxonomy" id="36200"/>
    <lineage>
        <taxon>Eukaryota</taxon>
        <taxon>Metazoa</taxon>
        <taxon>Chordata</taxon>
        <taxon>Craniata</taxon>
        <taxon>Vertebrata</taxon>
        <taxon>Euteleostomi</taxon>
        <taxon>Actinopterygii</taxon>
        <taxon>Neopterygii</taxon>
        <taxon>Teleostei</taxon>
        <taxon>Neoteleostei</taxon>
        <taxon>Acanthomorphata</taxon>
        <taxon>Eupercaria</taxon>
        <taxon>Perciformes</taxon>
        <taxon>Notothenioidei</taxon>
        <taxon>Nototheniidae</taxon>
        <taxon>Dissostichus</taxon>
    </lineage>
</organism>
<reference evidence="2 3" key="1">
    <citation type="submission" date="2020-03" db="EMBL/GenBank/DDBJ databases">
        <title>Dissostichus mawsoni Genome sequencing and assembly.</title>
        <authorList>
            <person name="Park H."/>
        </authorList>
    </citation>
    <scope>NUCLEOTIDE SEQUENCE [LARGE SCALE GENOMIC DNA]</scope>
    <source>
        <strain evidence="2">DM0001</strain>
        <tissue evidence="2">Muscle</tissue>
    </source>
</reference>
<evidence type="ECO:0000313" key="2">
    <source>
        <dbReference type="EMBL" id="KAF3846626.1"/>
    </source>
</evidence>
<evidence type="ECO:0000313" key="3">
    <source>
        <dbReference type="Proteomes" id="UP000518266"/>
    </source>
</evidence>
<keyword evidence="3" id="KW-1185">Reference proteome</keyword>
<evidence type="ECO:0008006" key="4">
    <source>
        <dbReference type="Google" id="ProtNLM"/>
    </source>
</evidence>
<comment type="caution">
    <text evidence="2">The sequence shown here is derived from an EMBL/GenBank/DDBJ whole genome shotgun (WGS) entry which is preliminary data.</text>
</comment>
<dbReference type="Proteomes" id="UP000518266">
    <property type="component" value="Unassembled WGS sequence"/>
</dbReference>
<feature type="signal peptide" evidence="1">
    <location>
        <begin position="1"/>
        <end position="21"/>
    </location>
</feature>
<keyword evidence="1" id="KW-0732">Signal</keyword>